<evidence type="ECO:0000256" key="1">
    <source>
        <dbReference type="ARBA" id="ARBA00022801"/>
    </source>
</evidence>
<dbReference type="PROSITE" id="PS50112">
    <property type="entry name" value="PAS"/>
    <property type="match status" value="1"/>
</dbReference>
<dbReference type="InterPro" id="IPR052016">
    <property type="entry name" value="Bact_Sigma-Reg"/>
</dbReference>
<dbReference type="Pfam" id="PF07228">
    <property type="entry name" value="SpoIIE"/>
    <property type="match status" value="1"/>
</dbReference>
<keyword evidence="1" id="KW-0378">Hydrolase</keyword>
<sequence length="615" mass="65962">MESLGLAGYRSVFDTWPAPASLLDLDLVIVDSNEAHQRSLGRSREEMVGRRTFDLFPDPDGLGEAGPLGVSMRTALRTGRPHRMPLLRYPIEHGGTLVERWWSVVNTPLLGADGRPVGILNTLDDLTELMAERESSRMARAVAEDLRRQSERLSGDLRARHQDLREVRQAEARASRRLAALAEVALELGGAETVDGLTGIVLRGLAVLGADGAAVGVINEEGTSLRLHLTDSLGADAQRMYSTLALHEELPATVAARTGRPVLIPDRAAGTTFSAAMTEGYATFGREAWAALPLHVGERVLGSITVSWESPQDFAVGEVELLTAFAAQCAQALDRLLQRQAERSAATISRQMSEALQRSLLTPPVQPDHLQIAVRYVPAVHEVQVGGDWYDAFLVSDGSTQLVVGDVAGHGQEAAAAMGQVRNVLRGIAHTLVEPPARVLGALDQAIEHLAIDTLVTAVLAKVEQTPAEAETGMRTLRWSNAGHPPPVLLHPDGRAELLERPADRLLGATVGSPRHDHTVSLDPGSTVLLYTDGLVERRGVPLDEGFEWLRSAVEDLASRGLTLEQLCDELVAALGGETDDDVVLLAVRAHPEGRPRPVEAGPSVLPADLADSSV</sequence>
<proteinExistence type="predicted"/>
<dbReference type="InterPro" id="IPR013656">
    <property type="entry name" value="PAS_4"/>
</dbReference>
<accession>A0ABQ2GB15</accession>
<dbReference type="InterPro" id="IPR003018">
    <property type="entry name" value="GAF"/>
</dbReference>
<dbReference type="InterPro" id="IPR036457">
    <property type="entry name" value="PPM-type-like_dom_sf"/>
</dbReference>
<reference evidence="5" key="1">
    <citation type="journal article" date="2019" name="Int. J. Syst. Evol. Microbiol.">
        <title>The Global Catalogue of Microorganisms (GCM) 10K type strain sequencing project: providing services to taxonomists for standard genome sequencing and annotation.</title>
        <authorList>
            <consortium name="The Broad Institute Genomics Platform"/>
            <consortium name="The Broad Institute Genome Sequencing Center for Infectious Disease"/>
            <person name="Wu L."/>
            <person name="Ma J."/>
        </authorList>
    </citation>
    <scope>NUCLEOTIDE SEQUENCE [LARGE SCALE GENOMIC DNA]</scope>
    <source>
        <strain evidence="5">CGMCC 4.5581</strain>
    </source>
</reference>
<organism evidence="4 5">
    <name type="scientific">Modestobacter marinus</name>
    <dbReference type="NCBI Taxonomy" id="477641"/>
    <lineage>
        <taxon>Bacteria</taxon>
        <taxon>Bacillati</taxon>
        <taxon>Actinomycetota</taxon>
        <taxon>Actinomycetes</taxon>
        <taxon>Geodermatophilales</taxon>
        <taxon>Geodermatophilaceae</taxon>
        <taxon>Modestobacter</taxon>
    </lineage>
</organism>
<comment type="caution">
    <text evidence="4">The sequence shown here is derived from an EMBL/GenBank/DDBJ whole genome shotgun (WGS) entry which is preliminary data.</text>
</comment>
<dbReference type="InterPro" id="IPR001932">
    <property type="entry name" value="PPM-type_phosphatase-like_dom"/>
</dbReference>
<evidence type="ECO:0000313" key="4">
    <source>
        <dbReference type="EMBL" id="GGL83650.1"/>
    </source>
</evidence>
<dbReference type="SMART" id="SM00065">
    <property type="entry name" value="GAF"/>
    <property type="match status" value="1"/>
</dbReference>
<evidence type="ECO:0000256" key="2">
    <source>
        <dbReference type="SAM" id="MobiDB-lite"/>
    </source>
</evidence>
<evidence type="ECO:0000259" key="3">
    <source>
        <dbReference type="PROSITE" id="PS50112"/>
    </source>
</evidence>
<feature type="domain" description="PAS" evidence="3">
    <location>
        <begin position="5"/>
        <end position="79"/>
    </location>
</feature>
<dbReference type="Pfam" id="PF08448">
    <property type="entry name" value="PAS_4"/>
    <property type="match status" value="1"/>
</dbReference>
<dbReference type="Pfam" id="PF13185">
    <property type="entry name" value="GAF_2"/>
    <property type="match status" value="1"/>
</dbReference>
<dbReference type="SUPFAM" id="SSF55781">
    <property type="entry name" value="GAF domain-like"/>
    <property type="match status" value="1"/>
</dbReference>
<dbReference type="SMART" id="SM00331">
    <property type="entry name" value="PP2C_SIG"/>
    <property type="match status" value="1"/>
</dbReference>
<dbReference type="NCBIfam" id="TIGR00229">
    <property type="entry name" value="sensory_box"/>
    <property type="match status" value="1"/>
</dbReference>
<dbReference type="PANTHER" id="PTHR43156">
    <property type="entry name" value="STAGE II SPORULATION PROTEIN E-RELATED"/>
    <property type="match status" value="1"/>
</dbReference>
<dbReference type="InterPro" id="IPR035965">
    <property type="entry name" value="PAS-like_dom_sf"/>
</dbReference>
<evidence type="ECO:0000313" key="5">
    <source>
        <dbReference type="Proteomes" id="UP000648663"/>
    </source>
</evidence>
<feature type="region of interest" description="Disordered" evidence="2">
    <location>
        <begin position="594"/>
        <end position="615"/>
    </location>
</feature>
<dbReference type="RefSeq" id="WP_188959699.1">
    <property type="nucleotide sequence ID" value="NZ_BMMI01000012.1"/>
</dbReference>
<dbReference type="Gene3D" id="3.30.450.20">
    <property type="entry name" value="PAS domain"/>
    <property type="match status" value="1"/>
</dbReference>
<dbReference type="PANTHER" id="PTHR43156:SF2">
    <property type="entry name" value="STAGE II SPORULATION PROTEIN E"/>
    <property type="match status" value="1"/>
</dbReference>
<protein>
    <recommendedName>
        <fullName evidence="3">PAS domain-containing protein</fullName>
    </recommendedName>
</protein>
<dbReference type="SUPFAM" id="SSF55785">
    <property type="entry name" value="PYP-like sensor domain (PAS domain)"/>
    <property type="match status" value="1"/>
</dbReference>
<dbReference type="InterPro" id="IPR029016">
    <property type="entry name" value="GAF-like_dom_sf"/>
</dbReference>
<dbReference type="Gene3D" id="3.30.450.40">
    <property type="match status" value="1"/>
</dbReference>
<gene>
    <name evidence="4" type="ORF">GCM10011589_45080</name>
</gene>
<dbReference type="EMBL" id="BMMI01000012">
    <property type="protein sequence ID" value="GGL83650.1"/>
    <property type="molecule type" value="Genomic_DNA"/>
</dbReference>
<dbReference type="Proteomes" id="UP000648663">
    <property type="component" value="Unassembled WGS sequence"/>
</dbReference>
<dbReference type="Gene3D" id="3.60.40.10">
    <property type="entry name" value="PPM-type phosphatase domain"/>
    <property type="match status" value="1"/>
</dbReference>
<name>A0ABQ2GB15_9ACTN</name>
<dbReference type="SUPFAM" id="SSF81606">
    <property type="entry name" value="PP2C-like"/>
    <property type="match status" value="1"/>
</dbReference>
<dbReference type="InterPro" id="IPR000014">
    <property type="entry name" value="PAS"/>
</dbReference>
<keyword evidence="5" id="KW-1185">Reference proteome</keyword>
<dbReference type="CDD" id="cd00130">
    <property type="entry name" value="PAS"/>
    <property type="match status" value="1"/>
</dbReference>